<sequence length="267" mass="29892">MEETETAKTTLELLLTDSELRQILDALGGGSQGASGNITWPRFVALHERLYVGDRDESGSLPASALALLREDFARFDRDHEGAIAWAQVLTRFVLQVLRKRYTDSELVSMLKPAEVRLLKEEFALRDTHNGGAINVADAKRVVREWRDRMASRTARGNGERRCSQDEERLKGPDRRRRHASRIRDVEELPVRDGASGDRRRPNTWGGSDYVAFLQDDHVGLLGSMRFPLDLASDKSSEAGNTESDDKSREAADDKSQGALSRQSGKE</sequence>
<dbReference type="VEuPathDB" id="VectorBase:HLOH_040666"/>
<dbReference type="EMBL" id="JABSTR010000004">
    <property type="protein sequence ID" value="KAH9366986.1"/>
    <property type="molecule type" value="Genomic_DNA"/>
</dbReference>
<feature type="compositionally biased region" description="Basic and acidic residues" evidence="1">
    <location>
        <begin position="158"/>
        <end position="173"/>
    </location>
</feature>
<feature type="region of interest" description="Disordered" evidence="1">
    <location>
        <begin position="232"/>
        <end position="267"/>
    </location>
</feature>
<reference evidence="2 3" key="1">
    <citation type="journal article" date="2020" name="Cell">
        <title>Large-Scale Comparative Analyses of Tick Genomes Elucidate Their Genetic Diversity and Vector Capacities.</title>
        <authorList>
            <consortium name="Tick Genome and Microbiome Consortium (TIGMIC)"/>
            <person name="Jia N."/>
            <person name="Wang J."/>
            <person name="Shi W."/>
            <person name="Du L."/>
            <person name="Sun Y."/>
            <person name="Zhan W."/>
            <person name="Jiang J.F."/>
            <person name="Wang Q."/>
            <person name="Zhang B."/>
            <person name="Ji P."/>
            <person name="Bell-Sakyi L."/>
            <person name="Cui X.M."/>
            <person name="Yuan T.T."/>
            <person name="Jiang B.G."/>
            <person name="Yang W.F."/>
            <person name="Lam T.T."/>
            <person name="Chang Q.C."/>
            <person name="Ding S.J."/>
            <person name="Wang X.J."/>
            <person name="Zhu J.G."/>
            <person name="Ruan X.D."/>
            <person name="Zhao L."/>
            <person name="Wei J.T."/>
            <person name="Ye R.Z."/>
            <person name="Que T.C."/>
            <person name="Du C.H."/>
            <person name="Zhou Y.H."/>
            <person name="Cheng J.X."/>
            <person name="Dai P.F."/>
            <person name="Guo W.B."/>
            <person name="Han X.H."/>
            <person name="Huang E.J."/>
            <person name="Li L.F."/>
            <person name="Wei W."/>
            <person name="Gao Y.C."/>
            <person name="Liu J.Z."/>
            <person name="Shao H.Z."/>
            <person name="Wang X."/>
            <person name="Wang C.C."/>
            <person name="Yang T.C."/>
            <person name="Huo Q.B."/>
            <person name="Li W."/>
            <person name="Chen H.Y."/>
            <person name="Chen S.E."/>
            <person name="Zhou L.G."/>
            <person name="Ni X.B."/>
            <person name="Tian J.H."/>
            <person name="Sheng Y."/>
            <person name="Liu T."/>
            <person name="Pan Y.S."/>
            <person name="Xia L.Y."/>
            <person name="Li J."/>
            <person name="Zhao F."/>
            <person name="Cao W.C."/>
        </authorList>
    </citation>
    <scope>NUCLEOTIDE SEQUENCE [LARGE SCALE GENOMIC DNA]</scope>
    <source>
        <strain evidence="2">HaeL-2018</strain>
    </source>
</reference>
<evidence type="ECO:0000313" key="3">
    <source>
        <dbReference type="Proteomes" id="UP000821853"/>
    </source>
</evidence>
<dbReference type="Gene3D" id="1.10.238.10">
    <property type="entry name" value="EF-hand"/>
    <property type="match status" value="1"/>
</dbReference>
<evidence type="ECO:0000256" key="1">
    <source>
        <dbReference type="SAM" id="MobiDB-lite"/>
    </source>
</evidence>
<feature type="compositionally biased region" description="Polar residues" evidence="1">
    <location>
        <begin position="258"/>
        <end position="267"/>
    </location>
</feature>
<organism evidence="2 3">
    <name type="scientific">Haemaphysalis longicornis</name>
    <name type="common">Bush tick</name>
    <dbReference type="NCBI Taxonomy" id="44386"/>
    <lineage>
        <taxon>Eukaryota</taxon>
        <taxon>Metazoa</taxon>
        <taxon>Ecdysozoa</taxon>
        <taxon>Arthropoda</taxon>
        <taxon>Chelicerata</taxon>
        <taxon>Arachnida</taxon>
        <taxon>Acari</taxon>
        <taxon>Parasitiformes</taxon>
        <taxon>Ixodida</taxon>
        <taxon>Ixodoidea</taxon>
        <taxon>Ixodidae</taxon>
        <taxon>Haemaphysalinae</taxon>
        <taxon>Haemaphysalis</taxon>
    </lineage>
</organism>
<comment type="caution">
    <text evidence="2">The sequence shown here is derived from an EMBL/GenBank/DDBJ whole genome shotgun (WGS) entry which is preliminary data.</text>
</comment>
<keyword evidence="3" id="KW-1185">Reference proteome</keyword>
<feature type="compositionally biased region" description="Basic and acidic residues" evidence="1">
    <location>
        <begin position="182"/>
        <end position="201"/>
    </location>
</feature>
<evidence type="ECO:0008006" key="4">
    <source>
        <dbReference type="Google" id="ProtNLM"/>
    </source>
</evidence>
<evidence type="ECO:0000313" key="2">
    <source>
        <dbReference type="EMBL" id="KAH9366986.1"/>
    </source>
</evidence>
<dbReference type="OrthoDB" id="10289448at2759"/>
<accession>A0A9J6FUQ4</accession>
<dbReference type="AlphaFoldDB" id="A0A9J6FUQ4"/>
<gene>
    <name evidence="2" type="ORF">HPB48_022314</name>
</gene>
<name>A0A9J6FUQ4_HAELO</name>
<dbReference type="Proteomes" id="UP000821853">
    <property type="component" value="Chromosome 2"/>
</dbReference>
<proteinExistence type="predicted"/>
<feature type="compositionally biased region" description="Basic and acidic residues" evidence="1">
    <location>
        <begin position="244"/>
        <end position="256"/>
    </location>
</feature>
<protein>
    <recommendedName>
        <fullName evidence="4">Calmodulin</fullName>
    </recommendedName>
</protein>
<dbReference type="InterPro" id="IPR011992">
    <property type="entry name" value="EF-hand-dom_pair"/>
</dbReference>
<dbReference type="SUPFAM" id="SSF47473">
    <property type="entry name" value="EF-hand"/>
    <property type="match status" value="1"/>
</dbReference>
<feature type="region of interest" description="Disordered" evidence="1">
    <location>
        <begin position="151"/>
        <end position="206"/>
    </location>
</feature>